<evidence type="ECO:0000313" key="1">
    <source>
        <dbReference type="EMBL" id="CCC89440.1"/>
    </source>
</evidence>
<name>G0UJ89_TRYCI</name>
<dbReference type="InterPro" id="IPR011990">
    <property type="entry name" value="TPR-like_helical_dom_sf"/>
</dbReference>
<organism evidence="1">
    <name type="scientific">Trypanosoma congolense (strain IL3000)</name>
    <dbReference type="NCBI Taxonomy" id="1068625"/>
    <lineage>
        <taxon>Eukaryota</taxon>
        <taxon>Discoba</taxon>
        <taxon>Euglenozoa</taxon>
        <taxon>Kinetoplastea</taxon>
        <taxon>Metakinetoplastina</taxon>
        <taxon>Trypanosomatida</taxon>
        <taxon>Trypanosomatidae</taxon>
        <taxon>Trypanosoma</taxon>
        <taxon>Nannomonas</taxon>
    </lineage>
</organism>
<dbReference type="InterPro" id="IPR019734">
    <property type="entry name" value="TPR_rpt"/>
</dbReference>
<protein>
    <recommendedName>
        <fullName evidence="2">Tetratricopeptide repeat protein</fullName>
    </recommendedName>
</protein>
<dbReference type="Gene3D" id="1.25.40.10">
    <property type="entry name" value="Tetratricopeptide repeat domain"/>
    <property type="match status" value="2"/>
</dbReference>
<dbReference type="EMBL" id="HE575315">
    <property type="protein sequence ID" value="CCC89440.1"/>
    <property type="molecule type" value="Genomic_DNA"/>
</dbReference>
<evidence type="ECO:0008006" key="2">
    <source>
        <dbReference type="Google" id="ProtNLM"/>
    </source>
</evidence>
<accession>G0UJ89</accession>
<proteinExistence type="predicted"/>
<dbReference type="SUPFAM" id="SSF48452">
    <property type="entry name" value="TPR-like"/>
    <property type="match status" value="1"/>
</dbReference>
<dbReference type="PANTHER" id="PTHR10098">
    <property type="entry name" value="RAPSYN-RELATED"/>
    <property type="match status" value="1"/>
</dbReference>
<dbReference type="SMART" id="SM00028">
    <property type="entry name" value="TPR"/>
    <property type="match status" value="4"/>
</dbReference>
<sequence length="469" mass="51562">MEEGETDNVVMQRQPPCTRVTLVDGLGQNNRNNVDVCVISGAPHANGEAHLESANIIPYEGDVGKTIISSTRRKYAILPSASQNLLNITNLRAIERYIELNKRHRFVDRDKPPADVIPDAPFQRLHGGDEVLQMAVKTVHPRENALDMPLRFIAPECFRIPPLEDPPSNFPLARRVMALLKGAESVQPHWVERRPEAHGKTGGRDVVCVRVLKDAEFRRRTAMRSGDLLGTAIQFCTTASLHYNSGNMELARAFFGKALAAFEASGDVRGVAFCHNLLGICHYRLHQFKVALLHHKQQESLGGCYARAVAQINMAICYAALSEFDFADAALEDALANARACENGLLETIALGNLGLTHLRMGNMRSAQANLEQCLERCSFSGDKCGASICLLLLGELYSLLKDHTHALFYFEHAYRVGGEAGCTDVVDLSRVNIGISRGAVTFRDAIIQQAKRMGVEVGMKEVVGVLPP</sequence>
<gene>
    <name evidence="1" type="ORF">TCIL3000_2_70</name>
</gene>
<reference evidence="1" key="1">
    <citation type="journal article" date="2012" name="Proc. Natl. Acad. Sci. U.S.A.">
        <title>Antigenic diversity is generated by distinct evolutionary mechanisms in African trypanosome species.</title>
        <authorList>
            <person name="Jackson A.P."/>
            <person name="Berry A."/>
            <person name="Aslett M."/>
            <person name="Allison H.C."/>
            <person name="Burton P."/>
            <person name="Vavrova-Anderson J."/>
            <person name="Brown R."/>
            <person name="Browne H."/>
            <person name="Corton N."/>
            <person name="Hauser H."/>
            <person name="Gamble J."/>
            <person name="Gilderthorp R."/>
            <person name="Marcello L."/>
            <person name="McQuillan J."/>
            <person name="Otto T.D."/>
            <person name="Quail M.A."/>
            <person name="Sanders M.J."/>
            <person name="van Tonder A."/>
            <person name="Ginger M.L."/>
            <person name="Field M.C."/>
            <person name="Barry J.D."/>
            <person name="Hertz-Fowler C."/>
            <person name="Berriman M."/>
        </authorList>
    </citation>
    <scope>NUCLEOTIDE SEQUENCE</scope>
    <source>
        <strain evidence="1">IL3000</strain>
    </source>
</reference>
<dbReference type="Pfam" id="PF13424">
    <property type="entry name" value="TPR_12"/>
    <property type="match status" value="2"/>
</dbReference>
<dbReference type="VEuPathDB" id="TriTrypDB:TcIL3000_2_70"/>
<dbReference type="AlphaFoldDB" id="G0UJ89"/>
<dbReference type="PANTHER" id="PTHR10098:SF108">
    <property type="entry name" value="TETRATRICOPEPTIDE REPEAT PROTEIN 28"/>
    <property type="match status" value="1"/>
</dbReference>